<dbReference type="OrthoDB" id="26523at2759"/>
<evidence type="ECO:0000313" key="11">
    <source>
        <dbReference type="Proteomes" id="UP000319801"/>
    </source>
</evidence>
<evidence type="ECO:0000256" key="2">
    <source>
        <dbReference type="ARBA" id="ARBA00022618"/>
    </source>
</evidence>
<keyword evidence="4 7" id="KW-0378">Hydrolase</keyword>
<evidence type="ECO:0000313" key="10">
    <source>
        <dbReference type="EMBL" id="TSW48767.1"/>
    </source>
</evidence>
<dbReference type="CDD" id="cd01530">
    <property type="entry name" value="Cdc25"/>
    <property type="match status" value="1"/>
</dbReference>
<name>A0A556V685_BAGYA</name>
<evidence type="ECO:0000259" key="9">
    <source>
        <dbReference type="PROSITE" id="PS50206"/>
    </source>
</evidence>
<dbReference type="Pfam" id="PF00581">
    <property type="entry name" value="Rhodanese"/>
    <property type="match status" value="1"/>
</dbReference>
<dbReference type="PANTHER" id="PTHR10828">
    <property type="entry name" value="M-PHASE INDUCER PHOSPHATASE DUAL SPECIFICITY PHOSPHATASE CDC25"/>
    <property type="match status" value="1"/>
</dbReference>
<evidence type="ECO:0000256" key="7">
    <source>
        <dbReference type="RuleBase" id="RU368028"/>
    </source>
</evidence>
<dbReference type="GO" id="GO:0051301">
    <property type="term" value="P:cell division"/>
    <property type="evidence" value="ECO:0007669"/>
    <property type="project" value="UniProtKB-UniRule"/>
</dbReference>
<dbReference type="GO" id="GO:0005634">
    <property type="term" value="C:nucleus"/>
    <property type="evidence" value="ECO:0007669"/>
    <property type="project" value="TreeGrafter"/>
</dbReference>
<dbReference type="PROSITE" id="PS50206">
    <property type="entry name" value="RHODANESE_3"/>
    <property type="match status" value="1"/>
</dbReference>
<comment type="similarity">
    <text evidence="1 7">Belongs to the MPI phosphatase family.</text>
</comment>
<sequence length="519" mass="58549">MELGKTASDFSAVSLEQGVGPDSVPRVSRPTLPVIGLTGSPCIKNLFSPGTTAVLSPVTNLTLNMDNLAVLEGFEQAIQNATRVINERLPIRRINSLPLQLLGHSPNLKSKDSDMPRYGIFSQSCIHDLDNKENLHDTSFEFKKPANPVSRCRLRSTGDVKEAFANRPNSAPALMLSPTSSYQLASPDSNSPFTLRCTSLSSFSNYDDDGFLDVLDDVETDSEVPTGMASLLTAPLVADQSMDATDSPVRCRPRGLFRSPSMPTGGRATLKRPDRPRDENTPVRVKRRRSVAGSHVTAMEQEDADPQQVQCSKSFNHTEIKRLLDSDPSNVIGDFTKPPALPTVDGKHQDLKYITPEVMCAAMNGKFSDVVERLYIIDCRYPYEYDGGHIKGALNLHQEDQVEEHFFKRPILSESSEKRVLLVFHCEFSSERGPRMCRFVRERDRVLNEYPNLHYPELYILKGGYKEFFPLHKMECEPQAYRPMIHEDFKDDLKKFRLKSRTWAGERSKRDMYSRLKKL</sequence>
<dbReference type="PANTHER" id="PTHR10828:SF76">
    <property type="entry name" value="M-PHASE INDUCER PHOSPHATASE"/>
    <property type="match status" value="1"/>
</dbReference>
<keyword evidence="6 7" id="KW-0131">Cell cycle</keyword>
<keyword evidence="11" id="KW-1185">Reference proteome</keyword>
<evidence type="ECO:0000256" key="5">
    <source>
        <dbReference type="ARBA" id="ARBA00022912"/>
    </source>
</evidence>
<proteinExistence type="inferred from homology"/>
<dbReference type="SUPFAM" id="SSF52821">
    <property type="entry name" value="Rhodanese/Cell cycle control phosphatase"/>
    <property type="match status" value="1"/>
</dbReference>
<dbReference type="GO" id="GO:0004725">
    <property type="term" value="F:protein tyrosine phosphatase activity"/>
    <property type="evidence" value="ECO:0007669"/>
    <property type="project" value="UniProtKB-UniRule"/>
</dbReference>
<dbReference type="Proteomes" id="UP000319801">
    <property type="component" value="Unassembled WGS sequence"/>
</dbReference>
<dbReference type="GO" id="GO:0000086">
    <property type="term" value="P:G2/M transition of mitotic cell cycle"/>
    <property type="evidence" value="ECO:0007669"/>
    <property type="project" value="TreeGrafter"/>
</dbReference>
<dbReference type="GO" id="GO:0110032">
    <property type="term" value="P:positive regulation of G2/MI transition of meiotic cell cycle"/>
    <property type="evidence" value="ECO:0007669"/>
    <property type="project" value="TreeGrafter"/>
</dbReference>
<organism evidence="10 11">
    <name type="scientific">Bagarius yarrelli</name>
    <name type="common">Goonch</name>
    <name type="synonym">Bagrus yarrelli</name>
    <dbReference type="NCBI Taxonomy" id="175774"/>
    <lineage>
        <taxon>Eukaryota</taxon>
        <taxon>Metazoa</taxon>
        <taxon>Chordata</taxon>
        <taxon>Craniata</taxon>
        <taxon>Vertebrata</taxon>
        <taxon>Euteleostomi</taxon>
        <taxon>Actinopterygii</taxon>
        <taxon>Neopterygii</taxon>
        <taxon>Teleostei</taxon>
        <taxon>Ostariophysi</taxon>
        <taxon>Siluriformes</taxon>
        <taxon>Sisoridae</taxon>
        <taxon>Sisorinae</taxon>
        <taxon>Bagarius</taxon>
    </lineage>
</organism>
<keyword evidence="5 7" id="KW-0904">Protein phosphatase</keyword>
<dbReference type="InterPro" id="IPR036873">
    <property type="entry name" value="Rhodanese-like_dom_sf"/>
</dbReference>
<dbReference type="SMART" id="SM00450">
    <property type="entry name" value="RHOD"/>
    <property type="match status" value="1"/>
</dbReference>
<dbReference type="EC" id="3.1.3.48" evidence="7"/>
<feature type="domain" description="Rhodanese" evidence="9">
    <location>
        <begin position="370"/>
        <end position="477"/>
    </location>
</feature>
<comment type="function">
    <text evidence="7">Tyrosine protein phosphatase which functions as a dosage-dependent inducer of mitotic progression.</text>
</comment>
<comment type="caution">
    <text evidence="10">The sequence shown here is derived from an EMBL/GenBank/DDBJ whole genome shotgun (WGS) entry which is preliminary data.</text>
</comment>
<dbReference type="InterPro" id="IPR001763">
    <property type="entry name" value="Rhodanese-like_dom"/>
</dbReference>
<dbReference type="GO" id="GO:0005737">
    <property type="term" value="C:cytoplasm"/>
    <property type="evidence" value="ECO:0007669"/>
    <property type="project" value="TreeGrafter"/>
</dbReference>
<feature type="region of interest" description="Disordered" evidence="8">
    <location>
        <begin position="244"/>
        <end position="309"/>
    </location>
</feature>
<dbReference type="InterPro" id="IPR000751">
    <property type="entry name" value="MPI_Phosphatase"/>
</dbReference>
<evidence type="ECO:0000256" key="1">
    <source>
        <dbReference type="ARBA" id="ARBA00011065"/>
    </source>
</evidence>
<evidence type="ECO:0000256" key="3">
    <source>
        <dbReference type="ARBA" id="ARBA00022776"/>
    </source>
</evidence>
<evidence type="ECO:0000256" key="4">
    <source>
        <dbReference type="ARBA" id="ARBA00022801"/>
    </source>
</evidence>
<reference evidence="10 11" key="1">
    <citation type="journal article" date="2019" name="Genome Biol. Evol.">
        <title>Whole-Genome Sequencing of the Giant Devil Catfish, Bagarius yarrelli.</title>
        <authorList>
            <person name="Jiang W."/>
            <person name="Lv Y."/>
            <person name="Cheng L."/>
            <person name="Yang K."/>
            <person name="Chao B."/>
            <person name="Wang X."/>
            <person name="Li Y."/>
            <person name="Pan X."/>
            <person name="You X."/>
            <person name="Zhang Y."/>
            <person name="Yang J."/>
            <person name="Li J."/>
            <person name="Zhang X."/>
            <person name="Liu S."/>
            <person name="Sun C."/>
            <person name="Yang J."/>
            <person name="Shi Q."/>
        </authorList>
    </citation>
    <scope>NUCLEOTIDE SEQUENCE [LARGE SCALE GENOMIC DNA]</scope>
    <source>
        <strain evidence="10">JWS20170419001</strain>
        <tissue evidence="10">Muscle</tissue>
    </source>
</reference>
<dbReference type="FunFam" id="3.40.250.10:FF:000004">
    <property type="entry name" value="M-phase inducer phosphatase 1 isoform X1"/>
    <property type="match status" value="1"/>
</dbReference>
<feature type="compositionally biased region" description="Basic and acidic residues" evidence="8">
    <location>
        <begin position="271"/>
        <end position="281"/>
    </location>
</feature>
<dbReference type="Gene3D" id="3.40.250.10">
    <property type="entry name" value="Rhodanese-like domain"/>
    <property type="match status" value="1"/>
</dbReference>
<dbReference type="PRINTS" id="PR00716">
    <property type="entry name" value="MPIPHPHTASE"/>
</dbReference>
<dbReference type="GO" id="GO:0010971">
    <property type="term" value="P:positive regulation of G2/M transition of mitotic cell cycle"/>
    <property type="evidence" value="ECO:0007669"/>
    <property type="project" value="TreeGrafter"/>
</dbReference>
<accession>A0A556V685</accession>
<protein>
    <recommendedName>
        <fullName evidence="7">M-phase inducer phosphatase</fullName>
        <ecNumber evidence="7">3.1.3.48</ecNumber>
    </recommendedName>
</protein>
<gene>
    <name evidence="10" type="ORF">Baya_13466</name>
</gene>
<dbReference type="EMBL" id="VCAZ01000133">
    <property type="protein sequence ID" value="TSW48767.1"/>
    <property type="molecule type" value="Genomic_DNA"/>
</dbReference>
<keyword evidence="3 7" id="KW-0498">Mitosis</keyword>
<dbReference type="AlphaFoldDB" id="A0A556V685"/>
<evidence type="ECO:0000256" key="8">
    <source>
        <dbReference type="SAM" id="MobiDB-lite"/>
    </source>
</evidence>
<keyword evidence="2 7" id="KW-0132">Cell division</keyword>
<dbReference type="Pfam" id="PF06617">
    <property type="entry name" value="M-inducer_phosp"/>
    <property type="match status" value="1"/>
</dbReference>
<evidence type="ECO:0000256" key="6">
    <source>
        <dbReference type="ARBA" id="ARBA00023306"/>
    </source>
</evidence>
<comment type="catalytic activity">
    <reaction evidence="7">
        <text>O-phospho-L-tyrosyl-[protein] + H2O = L-tyrosyl-[protein] + phosphate</text>
        <dbReference type="Rhea" id="RHEA:10684"/>
        <dbReference type="Rhea" id="RHEA-COMP:10136"/>
        <dbReference type="Rhea" id="RHEA-COMP:20101"/>
        <dbReference type="ChEBI" id="CHEBI:15377"/>
        <dbReference type="ChEBI" id="CHEBI:43474"/>
        <dbReference type="ChEBI" id="CHEBI:46858"/>
        <dbReference type="ChEBI" id="CHEBI:61978"/>
        <dbReference type="EC" id="3.1.3.48"/>
    </reaction>
</comment>